<protein>
    <submittedName>
        <fullName evidence="3">Uncharacterized protein LOC109725319 isoform X1</fullName>
    </submittedName>
</protein>
<feature type="region of interest" description="Disordered" evidence="1">
    <location>
        <begin position="1"/>
        <end position="37"/>
    </location>
</feature>
<feature type="compositionally biased region" description="Basic and acidic residues" evidence="1">
    <location>
        <begin position="270"/>
        <end position="281"/>
    </location>
</feature>
<feature type="region of interest" description="Disordered" evidence="1">
    <location>
        <begin position="252"/>
        <end position="324"/>
    </location>
</feature>
<evidence type="ECO:0000256" key="1">
    <source>
        <dbReference type="SAM" id="MobiDB-lite"/>
    </source>
</evidence>
<evidence type="ECO:0000313" key="2">
    <source>
        <dbReference type="Proteomes" id="UP000515123"/>
    </source>
</evidence>
<feature type="compositionally biased region" description="Low complexity" evidence="1">
    <location>
        <begin position="58"/>
        <end position="71"/>
    </location>
</feature>
<proteinExistence type="predicted"/>
<reference evidence="3" key="2">
    <citation type="submission" date="2025-08" db="UniProtKB">
        <authorList>
            <consortium name="RefSeq"/>
        </authorList>
    </citation>
    <scope>IDENTIFICATION</scope>
    <source>
        <tissue evidence="3">Leaf</tissue>
    </source>
</reference>
<name>A0A6P5GMY5_ANACO</name>
<dbReference type="GeneID" id="109725319"/>
<reference evidence="2" key="1">
    <citation type="journal article" date="2015" name="Nat. Genet.">
        <title>The pineapple genome and the evolution of CAM photosynthesis.</title>
        <authorList>
            <person name="Ming R."/>
            <person name="VanBuren R."/>
            <person name="Wai C.M."/>
            <person name="Tang H."/>
            <person name="Schatz M.C."/>
            <person name="Bowers J.E."/>
            <person name="Lyons E."/>
            <person name="Wang M.L."/>
            <person name="Chen J."/>
            <person name="Biggers E."/>
            <person name="Zhang J."/>
            <person name="Huang L."/>
            <person name="Zhang L."/>
            <person name="Miao W."/>
            <person name="Zhang J."/>
            <person name="Ye Z."/>
            <person name="Miao C."/>
            <person name="Lin Z."/>
            <person name="Wang H."/>
            <person name="Zhou H."/>
            <person name="Yim W.C."/>
            <person name="Priest H.D."/>
            <person name="Zheng C."/>
            <person name="Woodhouse M."/>
            <person name="Edger P.P."/>
            <person name="Guyot R."/>
            <person name="Guo H.B."/>
            <person name="Guo H."/>
            <person name="Zheng G."/>
            <person name="Singh R."/>
            <person name="Sharma A."/>
            <person name="Min X."/>
            <person name="Zheng Y."/>
            <person name="Lee H."/>
            <person name="Gurtowski J."/>
            <person name="Sedlazeck F.J."/>
            <person name="Harkess A."/>
            <person name="McKain M.R."/>
            <person name="Liao Z."/>
            <person name="Fang J."/>
            <person name="Liu J."/>
            <person name="Zhang X."/>
            <person name="Zhang Q."/>
            <person name="Hu W."/>
            <person name="Qin Y."/>
            <person name="Wang K."/>
            <person name="Chen L.Y."/>
            <person name="Shirley N."/>
            <person name="Lin Y.R."/>
            <person name="Liu L.Y."/>
            <person name="Hernandez A.G."/>
            <person name="Wright C.L."/>
            <person name="Bulone V."/>
            <person name="Tuskan G.A."/>
            <person name="Heath K."/>
            <person name="Zee F."/>
            <person name="Moore P.H."/>
            <person name="Sunkar R."/>
            <person name="Leebens-Mack J.H."/>
            <person name="Mockler T."/>
            <person name="Bennetzen J.L."/>
            <person name="Freeling M."/>
            <person name="Sankoff D."/>
            <person name="Paterson A.H."/>
            <person name="Zhu X."/>
            <person name="Yang X."/>
            <person name="Smith J.A."/>
            <person name="Cushman J.C."/>
            <person name="Paull R.E."/>
            <person name="Yu Q."/>
        </authorList>
    </citation>
    <scope>NUCLEOTIDE SEQUENCE [LARGE SCALE GENOMIC DNA]</scope>
    <source>
        <strain evidence="2">cv. F153</strain>
    </source>
</reference>
<evidence type="ECO:0000313" key="3">
    <source>
        <dbReference type="RefSeq" id="XP_020110051.1"/>
    </source>
</evidence>
<keyword evidence="2" id="KW-1185">Reference proteome</keyword>
<dbReference type="OrthoDB" id="1917528at2759"/>
<feature type="compositionally biased region" description="Basic and acidic residues" evidence="1">
    <location>
        <begin position="1"/>
        <end position="12"/>
    </location>
</feature>
<accession>A0A6P5GMY5</accession>
<dbReference type="AlphaFoldDB" id="A0A6P5GMY5"/>
<dbReference type="RefSeq" id="XP_020110051.1">
    <property type="nucleotide sequence ID" value="XM_020254462.1"/>
</dbReference>
<gene>
    <name evidence="3" type="primary">LOC109725319</name>
</gene>
<feature type="compositionally biased region" description="Polar residues" evidence="1">
    <location>
        <begin position="290"/>
        <end position="299"/>
    </location>
</feature>
<dbReference type="Proteomes" id="UP000515123">
    <property type="component" value="Linkage group 20"/>
</dbReference>
<dbReference type="PANTHER" id="PTHR34112">
    <property type="entry name" value="C-JUN-AMINO-TERMINAL KINASE-INTERACTING PROTEIN"/>
    <property type="match status" value="1"/>
</dbReference>
<feature type="region of interest" description="Disordered" evidence="1">
    <location>
        <begin position="55"/>
        <end position="95"/>
    </location>
</feature>
<feature type="compositionally biased region" description="Polar residues" evidence="1">
    <location>
        <begin position="307"/>
        <end position="324"/>
    </location>
</feature>
<sequence>MERGEPAFKPEWLKSPNGVLTGNGRSNRHAGTCSNSDEFGLGVYSRNQLSVVDRERNLSSSSWRSTSSNGLRSHEKDIAGKLHGYSSFGRSNRERDRDRDFDLLDRSACNGFHDHSESFLSSQSENDILRQSRSVVSGEGPGSNSINGVHSKDSIVGASFEKEFPTLGSEEKNRRQDVGWVPSPGGNTPIQSISLGLESRDSAVATIPTTTGANGLGFSSISRAASVSQVAAPVIASTGLSTNTGLNMAETVAQAPSRARTPPQLSSDIQRSEKLTRRQCEQLRPVMPSTPRTSVSNLSDKSRNKVSRSGDSSTAPKTEQKFSQHVTCLHTPLKSDFARPSQVGSFLVLNRERNGLSPTTKGNSNISKAASPVGLAASASLNSPNLQKPKADSKVTITFSPQGSFGERRSHLQAKDRLEFFNSIRNKTVNSSSGMPEPGSVSNLSSFVDSREQAVNNKKDGIADCELKCSENGKCVCEDKDACEESERLLHVNEDANAISEPVDPEEEAFLRSLGWDQNAAVDVLTKEEIEAFNIKYKERKQPLKLSH</sequence>
<organism evidence="2 3">
    <name type="scientific">Ananas comosus</name>
    <name type="common">Pineapple</name>
    <name type="synonym">Ananas ananas</name>
    <dbReference type="NCBI Taxonomy" id="4615"/>
    <lineage>
        <taxon>Eukaryota</taxon>
        <taxon>Viridiplantae</taxon>
        <taxon>Streptophyta</taxon>
        <taxon>Embryophyta</taxon>
        <taxon>Tracheophyta</taxon>
        <taxon>Spermatophyta</taxon>
        <taxon>Magnoliopsida</taxon>
        <taxon>Liliopsida</taxon>
        <taxon>Poales</taxon>
        <taxon>Bromeliaceae</taxon>
        <taxon>Bromelioideae</taxon>
        <taxon>Ananas</taxon>
    </lineage>
</organism>
<dbReference type="PANTHER" id="PTHR34112:SF13">
    <property type="entry name" value="OS04G0448200 PROTEIN"/>
    <property type="match status" value="1"/>
</dbReference>